<protein>
    <submittedName>
        <fullName evidence="2">Uncharacterized protein</fullName>
    </submittedName>
</protein>
<organism evidence="2 3">
    <name type="scientific">Mucilaginibacter glaciei</name>
    <dbReference type="NCBI Taxonomy" id="2772109"/>
    <lineage>
        <taxon>Bacteria</taxon>
        <taxon>Pseudomonadati</taxon>
        <taxon>Bacteroidota</taxon>
        <taxon>Sphingobacteriia</taxon>
        <taxon>Sphingobacteriales</taxon>
        <taxon>Sphingobacteriaceae</taxon>
        <taxon>Mucilaginibacter</taxon>
    </lineage>
</organism>
<feature type="transmembrane region" description="Helical" evidence="1">
    <location>
        <begin position="220"/>
        <end position="239"/>
    </location>
</feature>
<gene>
    <name evidence="2" type="ORF">IDJ76_00390</name>
</gene>
<feature type="transmembrane region" description="Helical" evidence="1">
    <location>
        <begin position="291"/>
        <end position="309"/>
    </location>
</feature>
<keyword evidence="1" id="KW-0812">Transmembrane</keyword>
<feature type="transmembrane region" description="Helical" evidence="1">
    <location>
        <begin position="259"/>
        <end position="279"/>
    </location>
</feature>
<sequence length="395" mass="43321">MIVFNKEWIDNLRIVKQAEKDQRSGCITVDELWLIRRQYPVGLYTPGVFTTIGLFILTLFTISMGAGFVTLLIAGAGVLDTFVWPLVLGILVYIGLELLMREKSLFHSGSDNALLYTSGGLVAGGLIWLVEDLNGHQSALMADATILFLIGGFLTLRFADMLTGVITCLSFFAVVFFGWQKVGSFGLATMPFMMMLAAGAAYALLLKLAKKTDAVYYENCLLIMKITCLVVLYAAGNYLVVNRLNNKLNNLDDATNTSIPFGFIFWIWTFVVPIVYLYLGIIKKQTMPVRLGMLLIVAAIYSFRSYYHLLPLEVMLTIGGALLLTVSFGIIRYLKTPKHGITYQEPDDINKWDNLRIESLIIGETAAHAHGSPPADDGYHFGGGSAGGGGSSGGF</sequence>
<keyword evidence="3" id="KW-1185">Reference proteome</keyword>
<comment type="caution">
    <text evidence="2">The sequence shown here is derived from an EMBL/GenBank/DDBJ whole genome shotgun (WGS) entry which is preliminary data.</text>
</comment>
<keyword evidence="1" id="KW-0472">Membrane</keyword>
<dbReference type="AlphaFoldDB" id="A0A926S488"/>
<dbReference type="Proteomes" id="UP000619078">
    <property type="component" value="Unassembled WGS sequence"/>
</dbReference>
<evidence type="ECO:0000256" key="1">
    <source>
        <dbReference type="SAM" id="Phobius"/>
    </source>
</evidence>
<proteinExistence type="predicted"/>
<feature type="transmembrane region" description="Helical" evidence="1">
    <location>
        <begin position="136"/>
        <end position="154"/>
    </location>
</feature>
<feature type="transmembrane region" description="Helical" evidence="1">
    <location>
        <begin position="82"/>
        <end position="100"/>
    </location>
</feature>
<feature type="transmembrane region" description="Helical" evidence="1">
    <location>
        <begin position="185"/>
        <end position="208"/>
    </location>
</feature>
<keyword evidence="1" id="KW-1133">Transmembrane helix</keyword>
<feature type="transmembrane region" description="Helical" evidence="1">
    <location>
        <begin position="161"/>
        <end position="179"/>
    </location>
</feature>
<feature type="transmembrane region" description="Helical" evidence="1">
    <location>
        <begin position="315"/>
        <end position="334"/>
    </location>
</feature>
<accession>A0A926S488</accession>
<feature type="transmembrane region" description="Helical" evidence="1">
    <location>
        <begin position="112"/>
        <end position="130"/>
    </location>
</feature>
<dbReference type="RefSeq" id="WP_191159577.1">
    <property type="nucleotide sequence ID" value="NZ_JACWMX010000001.1"/>
</dbReference>
<reference evidence="2" key="1">
    <citation type="submission" date="2020-09" db="EMBL/GenBank/DDBJ databases">
        <title>Novel species of Mucilaginibacter isolated from a glacier on the Tibetan Plateau.</title>
        <authorList>
            <person name="Liu Q."/>
            <person name="Xin Y.-H."/>
        </authorList>
    </citation>
    <scope>NUCLEOTIDE SEQUENCE</scope>
    <source>
        <strain evidence="2">ZB1P21</strain>
    </source>
</reference>
<dbReference type="EMBL" id="JACWMX010000001">
    <property type="protein sequence ID" value="MBD1391541.1"/>
    <property type="molecule type" value="Genomic_DNA"/>
</dbReference>
<evidence type="ECO:0000313" key="2">
    <source>
        <dbReference type="EMBL" id="MBD1391541.1"/>
    </source>
</evidence>
<feature type="transmembrane region" description="Helical" evidence="1">
    <location>
        <begin position="43"/>
        <end position="76"/>
    </location>
</feature>
<name>A0A926S488_9SPHI</name>
<evidence type="ECO:0000313" key="3">
    <source>
        <dbReference type="Proteomes" id="UP000619078"/>
    </source>
</evidence>